<protein>
    <submittedName>
        <fullName evidence="1">Uncharacterized protein</fullName>
    </submittedName>
</protein>
<accession>A0A2N3NFA9</accession>
<keyword evidence="2" id="KW-1185">Reference proteome</keyword>
<dbReference type="EMBL" id="NLAX01000008">
    <property type="protein sequence ID" value="PKS11130.1"/>
    <property type="molecule type" value="Genomic_DNA"/>
</dbReference>
<evidence type="ECO:0000313" key="2">
    <source>
        <dbReference type="Proteomes" id="UP000233524"/>
    </source>
</evidence>
<evidence type="ECO:0000313" key="1">
    <source>
        <dbReference type="EMBL" id="PKS11130.1"/>
    </source>
</evidence>
<comment type="caution">
    <text evidence="1">The sequence shown here is derived from an EMBL/GenBank/DDBJ whole genome shotgun (WGS) entry which is preliminary data.</text>
</comment>
<organism evidence="1 2">
    <name type="scientific">Lomentospora prolificans</name>
    <dbReference type="NCBI Taxonomy" id="41688"/>
    <lineage>
        <taxon>Eukaryota</taxon>
        <taxon>Fungi</taxon>
        <taxon>Dikarya</taxon>
        <taxon>Ascomycota</taxon>
        <taxon>Pezizomycotina</taxon>
        <taxon>Sordariomycetes</taxon>
        <taxon>Hypocreomycetidae</taxon>
        <taxon>Microascales</taxon>
        <taxon>Microascaceae</taxon>
        <taxon>Lomentospora</taxon>
    </lineage>
</organism>
<proteinExistence type="predicted"/>
<dbReference type="Proteomes" id="UP000233524">
    <property type="component" value="Unassembled WGS sequence"/>
</dbReference>
<gene>
    <name evidence="1" type="ORF">jhhlp_002891</name>
</gene>
<reference evidence="1 2" key="1">
    <citation type="journal article" date="2017" name="G3 (Bethesda)">
        <title>First Draft Genome Sequence of the Pathogenic Fungus Lomentospora prolificans (Formerly Scedosporium prolificans).</title>
        <authorList>
            <person name="Luo R."/>
            <person name="Zimin A."/>
            <person name="Workman R."/>
            <person name="Fan Y."/>
            <person name="Pertea G."/>
            <person name="Grossman N."/>
            <person name="Wear M.P."/>
            <person name="Jia B."/>
            <person name="Miller H."/>
            <person name="Casadevall A."/>
            <person name="Timp W."/>
            <person name="Zhang S.X."/>
            <person name="Salzberg S.L."/>
        </authorList>
    </citation>
    <scope>NUCLEOTIDE SEQUENCE [LARGE SCALE GENOMIC DNA]</scope>
    <source>
        <strain evidence="1 2">JHH-5317</strain>
    </source>
</reference>
<sequence>MADNTSNPPATGRTRTEPIVAYSGLSKHPWSYLWKLKNYRLLGSKRRVTKSRSRYNTHIHCDAGHNNTRHHYLLLYHDNKLFKAPIGDNPQVLSVALGGGSNTRALGDPRRGHRDRYMDNRLFRQVPGDSSYRHRYFPDPAPAGSIQTASSTWTTPNSTGRGLKIASTTSTCVICTAVRQLVLLFYIGSIAILSRAVGSRQEFDIRTHTAVPEIVSDIRPLSTAGTEHS</sequence>
<dbReference type="InParanoid" id="A0A2N3NFA9"/>
<dbReference type="AlphaFoldDB" id="A0A2N3NFA9"/>
<dbReference type="VEuPathDB" id="FungiDB:jhhlp_002891"/>
<name>A0A2N3NFA9_9PEZI</name>